<gene>
    <name evidence="1" type="ORF">Xedl_00184</name>
</gene>
<dbReference type="OrthoDB" id="6439503at2"/>
<evidence type="ECO:0000313" key="1">
    <source>
        <dbReference type="EMBL" id="OKP05699.1"/>
    </source>
</evidence>
<dbReference type="RefSeq" id="WP_074022192.1">
    <property type="nucleotide sequence ID" value="NZ_CAWNAG010000001.1"/>
</dbReference>
<proteinExistence type="predicted"/>
<reference evidence="1 2" key="1">
    <citation type="submission" date="2016-09" db="EMBL/GenBank/DDBJ databases">
        <title>Xenorhabdus thuongxuanensis sp. nov. and Xenorhabdus eapokensis sp. nov., isolated from Steinernema species.</title>
        <authorList>
            <person name="Kaempfer P."/>
            <person name="Tobias N.J."/>
            <person name="Phan Ke L."/>
            <person name="Bode H.B."/>
            <person name="Glaeser S.P."/>
        </authorList>
    </citation>
    <scope>NUCLEOTIDE SEQUENCE [LARGE SCALE GENOMIC DNA]</scope>
    <source>
        <strain evidence="1 2">DL20</strain>
    </source>
</reference>
<dbReference type="STRING" id="1873482.Xedl_00184"/>
<comment type="caution">
    <text evidence="1">The sequence shown here is derived from an EMBL/GenBank/DDBJ whole genome shotgun (WGS) entry which is preliminary data.</text>
</comment>
<protein>
    <submittedName>
        <fullName evidence="1">Uncharacterized protein</fullName>
    </submittedName>
</protein>
<sequence length="502" mass="55545">MANMTTVPADGKNIIKGQPFSVVVSINGENNIQSTVEVSAVLPPGVTLLKTFPGKVNKRTFSQQLIFQADESSDTHKISFTSNSPGGAHTDVTYHPVDNPDLNPDTCALRGAAAYLYDSKPVGLTGLAPGKDNPFVSASINPMLKQGGGAISNYDIPLRTTAPLRIFTEDMDEIYPYDIDRDNKFYYYLIQKTSSAAVNLKIYATQNVHKFVTLDTIFNDEEYNQKQTIFITTVPTNVSSSLEPPSIEETLLSSTLTRPDQADEFTVMVPSYKTAQIGDFIIGFVTDDKKDIFKTELFAGQLTSEENGYYKFKAAYSDLYSGDNHLCYVALDQTGMPVRSKFNYINYDNGGINGPSSNDKHRTLVEPKVYDQDNQFIGLYDPINIDSIGQKGLEIRLPSDPNDYEHTIAAGDKITITAYISHCIDTLPEKNRSMPISVLKNYIVQKSEISNGYFKFQLTADKLIGYAVADDYDVGLITIVYSRLAPAQKSKLYTRSFGTVAL</sequence>
<keyword evidence="2" id="KW-1185">Reference proteome</keyword>
<dbReference type="Proteomes" id="UP000186268">
    <property type="component" value="Unassembled WGS sequence"/>
</dbReference>
<evidence type="ECO:0000313" key="2">
    <source>
        <dbReference type="Proteomes" id="UP000186268"/>
    </source>
</evidence>
<name>A0A1Q5TZQ1_9GAMM</name>
<organism evidence="1 2">
    <name type="scientific">Xenorhabdus eapokensis</name>
    <dbReference type="NCBI Taxonomy" id="1873482"/>
    <lineage>
        <taxon>Bacteria</taxon>
        <taxon>Pseudomonadati</taxon>
        <taxon>Pseudomonadota</taxon>
        <taxon>Gammaproteobacteria</taxon>
        <taxon>Enterobacterales</taxon>
        <taxon>Morganellaceae</taxon>
        <taxon>Xenorhabdus</taxon>
    </lineage>
</organism>
<dbReference type="AlphaFoldDB" id="A0A1Q5TZQ1"/>
<accession>A0A1Q5TZQ1</accession>
<dbReference type="EMBL" id="MKGQ01000001">
    <property type="protein sequence ID" value="OKP05699.1"/>
    <property type="molecule type" value="Genomic_DNA"/>
</dbReference>